<gene>
    <name evidence="1" type="ORF">M9H77_11710</name>
</gene>
<evidence type="ECO:0000313" key="1">
    <source>
        <dbReference type="EMBL" id="KAI5671346.1"/>
    </source>
</evidence>
<name>A0ACC0BFD0_CATRO</name>
<dbReference type="Proteomes" id="UP001060085">
    <property type="component" value="Linkage Group LG03"/>
</dbReference>
<accession>A0ACC0BFD0</accession>
<proteinExistence type="predicted"/>
<evidence type="ECO:0000313" key="2">
    <source>
        <dbReference type="Proteomes" id="UP001060085"/>
    </source>
</evidence>
<reference evidence="2" key="1">
    <citation type="journal article" date="2023" name="Nat. Plants">
        <title>Single-cell RNA sequencing provides a high-resolution roadmap for understanding the multicellular compartmentation of specialized metabolism.</title>
        <authorList>
            <person name="Sun S."/>
            <person name="Shen X."/>
            <person name="Li Y."/>
            <person name="Li Y."/>
            <person name="Wang S."/>
            <person name="Li R."/>
            <person name="Zhang H."/>
            <person name="Shen G."/>
            <person name="Guo B."/>
            <person name="Wei J."/>
            <person name="Xu J."/>
            <person name="St-Pierre B."/>
            <person name="Chen S."/>
            <person name="Sun C."/>
        </authorList>
    </citation>
    <scope>NUCLEOTIDE SEQUENCE [LARGE SCALE GENOMIC DNA]</scope>
</reference>
<sequence length="149" mass="16864">MAYNIVKTIANDARMVQAAAYHSWQQEKWQTETNRARSKNYEKETKTEQKQQKWKPLAKRLPYHRLQGNLQSTIGAENGCANCSPIAFLVNLIVARLDYSKDTSCVQLARIKQGKKLEEKLAKSLKGATLLPTVALDLQSPVGFLMDKL</sequence>
<protein>
    <submittedName>
        <fullName evidence="1">Uncharacterized protein</fullName>
    </submittedName>
</protein>
<keyword evidence="2" id="KW-1185">Reference proteome</keyword>
<comment type="caution">
    <text evidence="1">The sequence shown here is derived from an EMBL/GenBank/DDBJ whole genome shotgun (WGS) entry which is preliminary data.</text>
</comment>
<dbReference type="EMBL" id="CM044703">
    <property type="protein sequence ID" value="KAI5671346.1"/>
    <property type="molecule type" value="Genomic_DNA"/>
</dbReference>
<organism evidence="1 2">
    <name type="scientific">Catharanthus roseus</name>
    <name type="common">Madagascar periwinkle</name>
    <name type="synonym">Vinca rosea</name>
    <dbReference type="NCBI Taxonomy" id="4058"/>
    <lineage>
        <taxon>Eukaryota</taxon>
        <taxon>Viridiplantae</taxon>
        <taxon>Streptophyta</taxon>
        <taxon>Embryophyta</taxon>
        <taxon>Tracheophyta</taxon>
        <taxon>Spermatophyta</taxon>
        <taxon>Magnoliopsida</taxon>
        <taxon>eudicotyledons</taxon>
        <taxon>Gunneridae</taxon>
        <taxon>Pentapetalae</taxon>
        <taxon>asterids</taxon>
        <taxon>lamiids</taxon>
        <taxon>Gentianales</taxon>
        <taxon>Apocynaceae</taxon>
        <taxon>Rauvolfioideae</taxon>
        <taxon>Vinceae</taxon>
        <taxon>Catharanthinae</taxon>
        <taxon>Catharanthus</taxon>
    </lineage>
</organism>